<reference evidence="2" key="1">
    <citation type="submission" date="2020-11" db="EMBL/GenBank/DDBJ databases">
        <authorList>
            <person name="Tran Van P."/>
        </authorList>
    </citation>
    <scope>NUCLEOTIDE SEQUENCE</scope>
</reference>
<dbReference type="OrthoDB" id="70030at2759"/>
<organism evidence="2">
    <name type="scientific">Oppiella nova</name>
    <dbReference type="NCBI Taxonomy" id="334625"/>
    <lineage>
        <taxon>Eukaryota</taxon>
        <taxon>Metazoa</taxon>
        <taxon>Ecdysozoa</taxon>
        <taxon>Arthropoda</taxon>
        <taxon>Chelicerata</taxon>
        <taxon>Arachnida</taxon>
        <taxon>Acari</taxon>
        <taxon>Acariformes</taxon>
        <taxon>Sarcoptiformes</taxon>
        <taxon>Oribatida</taxon>
        <taxon>Brachypylina</taxon>
        <taxon>Oppioidea</taxon>
        <taxon>Oppiidae</taxon>
        <taxon>Oppiella</taxon>
    </lineage>
</organism>
<dbReference type="EMBL" id="CAJPVJ010005014">
    <property type="protein sequence ID" value="CAG2169139.1"/>
    <property type="molecule type" value="Genomic_DNA"/>
</dbReference>
<protein>
    <submittedName>
        <fullName evidence="2">Uncharacterized protein</fullName>
    </submittedName>
</protein>
<dbReference type="PANTHER" id="PTHR21588:SF18">
    <property type="entry name" value="MICOS COMPLEX SUBUNIT MIC19"/>
    <property type="match status" value="1"/>
</dbReference>
<dbReference type="GO" id="GO:0007007">
    <property type="term" value="P:inner mitochondrial membrane organization"/>
    <property type="evidence" value="ECO:0007669"/>
    <property type="project" value="TreeGrafter"/>
</dbReference>
<name>A0A7R9M1U8_9ACAR</name>
<feature type="region of interest" description="Disordered" evidence="1">
    <location>
        <begin position="30"/>
        <end position="88"/>
    </location>
</feature>
<dbReference type="PANTHER" id="PTHR21588">
    <property type="entry name" value="COILED-COIL-HELIX-COILED-COIL-HELIX DOMAIN CONTAINING 6"/>
    <property type="match status" value="1"/>
</dbReference>
<accession>A0A7R9M1U8</accession>
<dbReference type="EMBL" id="OC919839">
    <property type="protein sequence ID" value="CAD7651955.1"/>
    <property type="molecule type" value="Genomic_DNA"/>
</dbReference>
<dbReference type="GO" id="GO:0061617">
    <property type="term" value="C:MICOS complex"/>
    <property type="evidence" value="ECO:0007669"/>
    <property type="project" value="TreeGrafter"/>
</dbReference>
<dbReference type="Proteomes" id="UP000728032">
    <property type="component" value="Unassembled WGS sequence"/>
</dbReference>
<sequence length="351" mass="40608">MGINSSTRRVTVVNDNESGVIRISESVVQKISQTQHHSNDSQPIQRPPPQSSQPAPQSQQQQQSPPQRRELSSDHLFVGSQSSREEHEREIRRLEQSWKTQIQELQKQNRQLWSTANENLSTNISDVEKNLVKQKCDPICRQHERLVVDCYHSNRSQPLKCSKEVKAFVDCVHQLASWLASDDNSKKTSAKRFERLESRDSMLSSPSLSPTTECQFDFESTPFRGLRDRRISSLVDELLNDIYCNLRANRNRNLSVSSDTSNYSTPEFQKKPLYKDIYLKGKGLAEVNELVQHLREDVHRMNLMLLHELRKRDRLSVHRSQYYDIITAALQAISPKRSETRITCSHVFIAL</sequence>
<keyword evidence="3" id="KW-1185">Reference proteome</keyword>
<feature type="compositionally biased region" description="Low complexity" evidence="1">
    <location>
        <begin position="52"/>
        <end position="66"/>
    </location>
</feature>
<evidence type="ECO:0000313" key="3">
    <source>
        <dbReference type="Proteomes" id="UP000728032"/>
    </source>
</evidence>
<evidence type="ECO:0000313" key="2">
    <source>
        <dbReference type="EMBL" id="CAD7651955.1"/>
    </source>
</evidence>
<dbReference type="AlphaFoldDB" id="A0A7R9M1U8"/>
<proteinExistence type="predicted"/>
<gene>
    <name evidence="2" type="ORF">ONB1V03_LOCUS8623</name>
</gene>
<dbReference type="InterPro" id="IPR052632">
    <property type="entry name" value="MICOS_subunit_Mic19"/>
</dbReference>
<evidence type="ECO:0000256" key="1">
    <source>
        <dbReference type="SAM" id="MobiDB-lite"/>
    </source>
</evidence>